<comment type="caution">
    <text evidence="3">The sequence shown here is derived from an EMBL/GenBank/DDBJ whole genome shotgun (WGS) entry which is preliminary data.</text>
</comment>
<reference evidence="3 4" key="1">
    <citation type="submission" date="2015-12" db="EMBL/GenBank/DDBJ databases">
        <title>Dictyostelia acquired genes for synthesis and detection of signals that induce cell-type specialization by lateral gene transfer from prokaryotes.</title>
        <authorList>
            <person name="Gloeckner G."/>
            <person name="Schaap P."/>
        </authorList>
    </citation>
    <scope>NUCLEOTIDE SEQUENCE [LARGE SCALE GENOMIC DNA]</scope>
    <source>
        <strain evidence="3 4">TK</strain>
    </source>
</reference>
<dbReference type="InterPro" id="IPR029444">
    <property type="entry name" value="INTS5_C"/>
</dbReference>
<dbReference type="Proteomes" id="UP000076078">
    <property type="component" value="Unassembled WGS sequence"/>
</dbReference>
<proteinExistence type="predicted"/>
<accession>A0A151ZJV6</accession>
<dbReference type="AlphaFoldDB" id="A0A151ZJV6"/>
<gene>
    <name evidence="3" type="ORF">DLAC_04501</name>
</gene>
<dbReference type="OrthoDB" id="69088at2759"/>
<dbReference type="PANTHER" id="PTHR31697">
    <property type="entry name" value="INTEGRATOR COMPLEX SUBUNIT 5"/>
    <property type="match status" value="1"/>
</dbReference>
<dbReference type="InParanoid" id="A0A151ZJV6"/>
<keyword evidence="4" id="KW-1185">Reference proteome</keyword>
<feature type="region of interest" description="Disordered" evidence="1">
    <location>
        <begin position="97"/>
        <end position="118"/>
    </location>
</feature>
<evidence type="ECO:0000313" key="4">
    <source>
        <dbReference type="Proteomes" id="UP000076078"/>
    </source>
</evidence>
<name>A0A151ZJV6_TIELA</name>
<dbReference type="STRING" id="361077.A0A151ZJV6"/>
<feature type="domain" description="Integrator complex subunit 5 C-terminal" evidence="2">
    <location>
        <begin position="858"/>
        <end position="1028"/>
    </location>
</feature>
<evidence type="ECO:0000256" key="1">
    <source>
        <dbReference type="SAM" id="MobiDB-lite"/>
    </source>
</evidence>
<dbReference type="OMA" id="SIFHNHI"/>
<dbReference type="EMBL" id="LODT01000022">
    <property type="protein sequence ID" value="KYQ94207.1"/>
    <property type="molecule type" value="Genomic_DNA"/>
</dbReference>
<feature type="compositionally biased region" description="Low complexity" evidence="1">
    <location>
        <begin position="98"/>
        <end position="110"/>
    </location>
</feature>
<dbReference type="GO" id="GO:0032039">
    <property type="term" value="C:integrator complex"/>
    <property type="evidence" value="ECO:0007669"/>
    <property type="project" value="InterPro"/>
</dbReference>
<sequence length="1045" mass="123632">MEKFQRILKNSNYSYDNFIRLLDSNESLQIKCEKITSLLSEFTEVFINSESNGIESHCSVLYKHPTLRHYILNQLTLVFINNLIVDKSWMKDYKKTTKSSTQKMKSTSPPTIQPHNKKRNYSDLYTIDQTPSPIHSPYHQKHSNSDNESTNKFLERQCIIIHEFLISNLLAKKNSPFWYPILEQWILKTLELSIKIILLNSNNSNNNNNISQIFEESLVNNQTLSLEFSILFHIIQKVSIEKFIQGKFKLLEKGGELQSAKENVVVDCDFWILCYIGIRYPNFILKLIFRHLLESIGKSNENRFINLFDFLMKQSQEVSTEIIENYLESQEYTMDDIIKLIKIATSNQYLTSMILPILFQYFTIHRLQSINSSSFSSSLLPLTTIIQNNLLNNDFINFNYSTEIIRLLRQCMECDNKQFQEISKSLFQELIFHFQRLYLKSFSTSSSDQEIPRFNFKSFNKILVESLDNQSQNQSIVDLSVLSTLYNGGNLELAIEILRLFIVNQKMNTPEFSWFTLIFQKQYPSVIDMVISKTLSEIGGHTVENEQQVLTILNSLYLYSIHEFHNNNDIEIQYKLFKSMVGQWPRLLKLIENPSNQIVSKISLDLLYHSFVHSIDDSKSLMESLDIRILLEKILKLYFIHLKSSLESKVTLYKLKHLYLKILINEFTLEINFKFTLNLIFDYIFSMETCLILKPIMPYLIAPSNTLLSPMFNYSNYEYHYNNEQQQKKSNIITIQKSSYQQQQHNEQVMEPVNNGEESMDMVITNYESMFEVNYLKKHYQYRVKDMNNPKHLPFKNIKSIQKKSTPKQQMEHLQEEYQHYQLNENELVEFIRDMITVQGYSNSNMIDMLLDELYERLNSQYPIPTWEYYQETLPKPSTWDRDLFIRKIFQQNPILWKILLLISELAPDRLSRCLEIIKSLLVNEISYWASEKFIKETPKSSHYQSTCDLITILLNSEFIFKPLSMSLEIIDRVSPEEVSYILHGIFNFIKDYQPTTSQYQPKLLKRSYPAHLDMDIYSVPLKSIFHKHMNEFCFLYGRFFSPKI</sequence>
<evidence type="ECO:0000313" key="3">
    <source>
        <dbReference type="EMBL" id="KYQ94207.1"/>
    </source>
</evidence>
<dbReference type="InterPro" id="IPR040316">
    <property type="entry name" value="INTS5"/>
</dbReference>
<protein>
    <submittedName>
        <fullName evidence="3">RmlC-like cupin family protein</fullName>
    </submittedName>
</protein>
<dbReference type="GO" id="GO:0034472">
    <property type="term" value="P:snRNA 3'-end processing"/>
    <property type="evidence" value="ECO:0007669"/>
    <property type="project" value="TreeGrafter"/>
</dbReference>
<dbReference type="Pfam" id="PF14838">
    <property type="entry name" value="INTS5_C"/>
    <property type="match status" value="1"/>
</dbReference>
<evidence type="ECO:0000259" key="2">
    <source>
        <dbReference type="Pfam" id="PF14838"/>
    </source>
</evidence>
<dbReference type="PANTHER" id="PTHR31697:SF2">
    <property type="entry name" value="INTEGRATOR COMPLEX SUBUNIT 5"/>
    <property type="match status" value="1"/>
</dbReference>
<organism evidence="3 4">
    <name type="scientific">Tieghemostelium lacteum</name>
    <name type="common">Slime mold</name>
    <name type="synonym">Dictyostelium lacteum</name>
    <dbReference type="NCBI Taxonomy" id="361077"/>
    <lineage>
        <taxon>Eukaryota</taxon>
        <taxon>Amoebozoa</taxon>
        <taxon>Evosea</taxon>
        <taxon>Eumycetozoa</taxon>
        <taxon>Dictyostelia</taxon>
        <taxon>Dictyosteliales</taxon>
        <taxon>Raperosteliaceae</taxon>
        <taxon>Tieghemostelium</taxon>
    </lineage>
</organism>